<reference evidence="1 2" key="1">
    <citation type="submission" date="2015-03" db="EMBL/GenBank/DDBJ databases">
        <title>Genome sequence of Variovorax paradoxus TBEA6.</title>
        <authorList>
            <person name="Poehlein A."/>
            <person name="Schuldes J."/>
            <person name="Wuebbeler J.H."/>
            <person name="Hiessl S."/>
            <person name="Steinbuechel A."/>
            <person name="Daniel R."/>
        </authorList>
    </citation>
    <scope>NUCLEOTIDE SEQUENCE [LARGE SCALE GENOMIC DNA]</scope>
    <source>
        <strain evidence="1 2">TBEA6</strain>
    </source>
</reference>
<name>A0A0H2LTH9_VARPD</name>
<protein>
    <submittedName>
        <fullName evidence="1">Uncharacterized protein</fullName>
    </submittedName>
</protein>
<evidence type="ECO:0000313" key="2">
    <source>
        <dbReference type="Proteomes" id="UP000035170"/>
    </source>
</evidence>
<organism evidence="1 2">
    <name type="scientific">Variovorax paradoxus</name>
    <dbReference type="NCBI Taxonomy" id="34073"/>
    <lineage>
        <taxon>Bacteria</taxon>
        <taxon>Pseudomonadati</taxon>
        <taxon>Pseudomonadota</taxon>
        <taxon>Betaproteobacteria</taxon>
        <taxon>Burkholderiales</taxon>
        <taxon>Comamonadaceae</taxon>
        <taxon>Variovorax</taxon>
    </lineage>
</organism>
<proteinExistence type="predicted"/>
<dbReference type="Proteomes" id="UP000035170">
    <property type="component" value="Unassembled WGS sequence"/>
</dbReference>
<gene>
    <name evidence="1" type="ORF">VPARA_53280</name>
</gene>
<dbReference type="AlphaFoldDB" id="A0A0H2LTH9"/>
<sequence>MGHSLFTRVLAAPLPMQFSGSFVVDQLKDLEDAGYIKVAFSRPHDEALPHATVNEITHLGRAVARYFGTDYGSSA</sequence>
<dbReference type="PATRIC" id="fig|34073.19.peg.5445"/>
<evidence type="ECO:0000313" key="1">
    <source>
        <dbReference type="EMBL" id="KLN53489.1"/>
    </source>
</evidence>
<dbReference type="RefSeq" id="WP_047786662.1">
    <property type="nucleotide sequence ID" value="NZ_JZWI01000033.1"/>
</dbReference>
<comment type="caution">
    <text evidence="1">The sequence shown here is derived from an EMBL/GenBank/DDBJ whole genome shotgun (WGS) entry which is preliminary data.</text>
</comment>
<keyword evidence="2" id="KW-1185">Reference proteome</keyword>
<dbReference type="EMBL" id="JZWI01000033">
    <property type="protein sequence ID" value="KLN53489.1"/>
    <property type="molecule type" value="Genomic_DNA"/>
</dbReference>
<accession>A0A0H2LTH9</accession>